<dbReference type="AlphaFoldDB" id="A0AAV0AIW0"/>
<evidence type="ECO:0000256" key="3">
    <source>
        <dbReference type="ARBA" id="ARBA00012511"/>
    </source>
</evidence>
<evidence type="ECO:0000256" key="8">
    <source>
        <dbReference type="ARBA" id="ARBA00022723"/>
    </source>
</evidence>
<evidence type="ECO:0000256" key="15">
    <source>
        <dbReference type="PIRSR" id="PIRSR028980-1"/>
    </source>
</evidence>
<dbReference type="GO" id="GO:0005525">
    <property type="term" value="F:GTP binding"/>
    <property type="evidence" value="ECO:0007669"/>
    <property type="project" value="UniProtKB-UniRule"/>
</dbReference>
<dbReference type="InterPro" id="IPR038469">
    <property type="entry name" value="tRNAHis_GuaTrfase_Thg1_sf"/>
</dbReference>
<evidence type="ECO:0000256" key="13">
    <source>
        <dbReference type="ARBA" id="ARBA00047281"/>
    </source>
</evidence>
<comment type="function">
    <text evidence="1 14">Adds a GMP to the 5'-end of tRNA(His) after transcription and RNase P cleavage.</text>
</comment>
<comment type="similarity">
    <text evidence="2 14">Belongs to the tRNA(His) guanylyltransferase family.</text>
</comment>
<feature type="binding site" evidence="16">
    <location>
        <position position="85"/>
    </location>
    <ligand>
        <name>Mg(2+)</name>
        <dbReference type="ChEBI" id="CHEBI:18420"/>
        <label>2</label>
        <note>catalytic</note>
    </ligand>
</feature>
<evidence type="ECO:0000256" key="6">
    <source>
        <dbReference type="ARBA" id="ARBA00022694"/>
    </source>
</evidence>
<dbReference type="Pfam" id="PF04446">
    <property type="entry name" value="Thg1"/>
    <property type="match status" value="1"/>
</dbReference>
<dbReference type="GO" id="GO:0006400">
    <property type="term" value="P:tRNA modification"/>
    <property type="evidence" value="ECO:0007669"/>
    <property type="project" value="UniProtKB-UniRule"/>
</dbReference>
<keyword evidence="20" id="KW-1185">Reference proteome</keyword>
<evidence type="ECO:0000256" key="5">
    <source>
        <dbReference type="ARBA" id="ARBA00022679"/>
    </source>
</evidence>
<evidence type="ECO:0000256" key="16">
    <source>
        <dbReference type="PIRSR" id="PIRSR028980-2"/>
    </source>
</evidence>
<keyword evidence="9 14" id="KW-0547">Nucleotide-binding</keyword>
<feature type="binding site" evidence="16">
    <location>
        <position position="85"/>
    </location>
    <ligand>
        <name>Mg(2+)</name>
        <dbReference type="ChEBI" id="CHEBI:18420"/>
        <label>1</label>
        <note>catalytic</note>
    </ligand>
</feature>
<evidence type="ECO:0000256" key="1">
    <source>
        <dbReference type="ARBA" id="ARBA00002939"/>
    </source>
</evidence>
<feature type="domain" description="Thg1 C-terminal" evidence="18">
    <location>
        <begin position="150"/>
        <end position="257"/>
    </location>
</feature>
<dbReference type="InterPro" id="IPR025845">
    <property type="entry name" value="Thg1_C_dom"/>
</dbReference>
<evidence type="ECO:0000256" key="9">
    <source>
        <dbReference type="ARBA" id="ARBA00022741"/>
    </source>
</evidence>
<dbReference type="PIRSF" id="PIRSF028980">
    <property type="entry name" value="tRNAHis_guanylyltransferase"/>
    <property type="match status" value="1"/>
</dbReference>
<evidence type="ECO:0000256" key="14">
    <source>
        <dbReference type="PIRNR" id="PIRNR028980"/>
    </source>
</evidence>
<name>A0AAV0AIW0_PHAPC</name>
<evidence type="ECO:0000259" key="17">
    <source>
        <dbReference type="Pfam" id="PF04446"/>
    </source>
</evidence>
<dbReference type="FunFam" id="3.30.70.3000:FF:000001">
    <property type="entry name" value="tRNA(His) guanylyltransferase"/>
    <property type="match status" value="1"/>
</dbReference>
<evidence type="ECO:0000256" key="4">
    <source>
        <dbReference type="ARBA" id="ARBA00015443"/>
    </source>
</evidence>
<evidence type="ECO:0000256" key="2">
    <source>
        <dbReference type="ARBA" id="ARBA00010113"/>
    </source>
</evidence>
<accession>A0AAV0AIW0</accession>
<dbReference type="Gene3D" id="3.30.70.3000">
    <property type="match status" value="1"/>
</dbReference>
<comment type="cofactor">
    <cofactor evidence="16">
        <name>Mg(2+)</name>
        <dbReference type="ChEBI" id="CHEBI:18420"/>
    </cofactor>
    <text evidence="16">Binds 2 magnesium ions per subunit.</text>
</comment>
<evidence type="ECO:0000256" key="11">
    <source>
        <dbReference type="ARBA" id="ARBA00023134"/>
    </source>
</evidence>
<evidence type="ECO:0000256" key="12">
    <source>
        <dbReference type="ARBA" id="ARBA00032480"/>
    </source>
</evidence>
<gene>
    <name evidence="19" type="ORF">PPACK8108_LOCUS2907</name>
</gene>
<keyword evidence="6 14" id="KW-0819">tRNA processing</keyword>
<feature type="binding site" evidence="15">
    <location>
        <begin position="84"/>
        <end position="85"/>
    </location>
    <ligand>
        <name>GTP</name>
        <dbReference type="ChEBI" id="CHEBI:37565"/>
    </ligand>
</feature>
<keyword evidence="8 14" id="KW-0479">Metal-binding</keyword>
<dbReference type="GO" id="GO:0008193">
    <property type="term" value="F:tRNA guanylyltransferase activity"/>
    <property type="evidence" value="ECO:0007669"/>
    <property type="project" value="UniProtKB-UniRule"/>
</dbReference>
<dbReference type="PANTHER" id="PTHR12729">
    <property type="entry name" value="TRNA(HIS) GUANYLYLTRANSFERASE-RELATED"/>
    <property type="match status" value="1"/>
</dbReference>
<dbReference type="EMBL" id="CALTRL010000508">
    <property type="protein sequence ID" value="CAH7668399.1"/>
    <property type="molecule type" value="Genomic_DNA"/>
</dbReference>
<dbReference type="InterPro" id="IPR007537">
    <property type="entry name" value="tRNAHis_GuaTrfase_Thg1"/>
</dbReference>
<reference evidence="19" key="1">
    <citation type="submission" date="2022-06" db="EMBL/GenBank/DDBJ databases">
        <authorList>
            <consortium name="SYNGENTA / RWTH Aachen University"/>
        </authorList>
    </citation>
    <scope>NUCLEOTIDE SEQUENCE</scope>
</reference>
<keyword evidence="7 14" id="KW-0548">Nucleotidyltransferase</keyword>
<dbReference type="GO" id="GO:0000287">
    <property type="term" value="F:magnesium ion binding"/>
    <property type="evidence" value="ECO:0007669"/>
    <property type="project" value="UniProtKB-UniRule"/>
</dbReference>
<evidence type="ECO:0000313" key="20">
    <source>
        <dbReference type="Proteomes" id="UP001153365"/>
    </source>
</evidence>
<evidence type="ECO:0000259" key="18">
    <source>
        <dbReference type="Pfam" id="PF14413"/>
    </source>
</evidence>
<comment type="caution">
    <text evidence="19">The sequence shown here is derived from an EMBL/GenBank/DDBJ whole genome shotgun (WGS) entry which is preliminary data.</text>
</comment>
<dbReference type="InterPro" id="IPR024956">
    <property type="entry name" value="tRNAHis_GuaTrfase_cat"/>
</dbReference>
<evidence type="ECO:0000313" key="19">
    <source>
        <dbReference type="EMBL" id="CAH7668399.1"/>
    </source>
</evidence>
<dbReference type="EC" id="2.7.7.79" evidence="3 14"/>
<comment type="catalytic activity">
    <reaction evidence="13 14">
        <text>a 5'-end ribonucleotide-tRNA(His) + GTP + ATP + H2O = a 5'-end phospho-guanosine-ribonucleotide-tRNA(His) + AMP + 2 diphosphate + H(+)</text>
        <dbReference type="Rhea" id="RHEA:54564"/>
        <dbReference type="Rhea" id="RHEA-COMP:14193"/>
        <dbReference type="Rhea" id="RHEA-COMP:14917"/>
        <dbReference type="ChEBI" id="CHEBI:15377"/>
        <dbReference type="ChEBI" id="CHEBI:15378"/>
        <dbReference type="ChEBI" id="CHEBI:30616"/>
        <dbReference type="ChEBI" id="CHEBI:33019"/>
        <dbReference type="ChEBI" id="CHEBI:37565"/>
        <dbReference type="ChEBI" id="CHEBI:138282"/>
        <dbReference type="ChEBI" id="CHEBI:141847"/>
        <dbReference type="ChEBI" id="CHEBI:456215"/>
        <dbReference type="EC" id="2.7.7.79"/>
    </reaction>
</comment>
<evidence type="ECO:0000256" key="10">
    <source>
        <dbReference type="ARBA" id="ARBA00022842"/>
    </source>
</evidence>
<feature type="binding site" evidence="16">
    <location>
        <position position="30"/>
    </location>
    <ligand>
        <name>Mg(2+)</name>
        <dbReference type="ChEBI" id="CHEBI:18420"/>
        <label>1</label>
        <note>catalytic</note>
    </ligand>
</feature>
<feature type="domain" description="tRNAHis guanylyltransferase catalytic" evidence="17">
    <location>
        <begin position="6"/>
        <end position="145"/>
    </location>
</feature>
<dbReference type="PANTHER" id="PTHR12729:SF6">
    <property type="entry name" value="TRNA(HIS) GUANYLYLTRANSFERASE-RELATED"/>
    <property type="match status" value="1"/>
</dbReference>
<keyword evidence="10 14" id="KW-0460">Magnesium</keyword>
<feature type="binding site" evidence="16">
    <location>
        <position position="29"/>
    </location>
    <ligand>
        <name>Mg(2+)</name>
        <dbReference type="ChEBI" id="CHEBI:18420"/>
        <label>1</label>
        <note>catalytic</note>
    </ligand>
</feature>
<protein>
    <recommendedName>
        <fullName evidence="4 14">tRNA(His) guanylyltransferase</fullName>
        <ecNumber evidence="3 14">2.7.7.79</ecNumber>
    </recommendedName>
    <alternativeName>
        <fullName evidence="12 14">tRNA-histidine guanylyltransferase</fullName>
    </alternativeName>
</protein>
<dbReference type="Pfam" id="PF14413">
    <property type="entry name" value="Thg1C"/>
    <property type="match status" value="1"/>
</dbReference>
<keyword evidence="11 14" id="KW-0342">GTP-binding</keyword>
<dbReference type="Proteomes" id="UP001153365">
    <property type="component" value="Unassembled WGS sequence"/>
</dbReference>
<keyword evidence="5 14" id="KW-0808">Transferase</keyword>
<proteinExistence type="inferred from homology"/>
<sequence length="270" mass="31521">MANSSFQYVRKSELDDRLLPNTFLIVRLDGKGFTSFSEHYKFEKPNDLRAIDLMNRSARLVLESELGRGSSSSSSKIFLAFGQSDEYSFAIGRQFKTFNRRSSKVLTTILSTFTAGYVHLWSEYFPNNSLDTKNLPSFDGRIIQYSTYRELRDYFKWRQTDVHINNLYNTTFWALVNRAGRSTSQSHQILKGTVSSQKHQILFEQFKINYNHSPSIFRKGSILIRSITPTCDLNQIDDKNLVRRESSVVRILHEDLINDTWWYKNFDSLS</sequence>
<feature type="binding site" evidence="16">
    <location>
        <position position="29"/>
    </location>
    <ligand>
        <name>Mg(2+)</name>
        <dbReference type="ChEBI" id="CHEBI:18420"/>
        <label>2</label>
        <note>catalytic</note>
    </ligand>
</feature>
<evidence type="ECO:0000256" key="7">
    <source>
        <dbReference type="ARBA" id="ARBA00022695"/>
    </source>
</evidence>
<organism evidence="19 20">
    <name type="scientific">Phakopsora pachyrhizi</name>
    <name type="common">Asian soybean rust disease fungus</name>
    <dbReference type="NCBI Taxonomy" id="170000"/>
    <lineage>
        <taxon>Eukaryota</taxon>
        <taxon>Fungi</taxon>
        <taxon>Dikarya</taxon>
        <taxon>Basidiomycota</taxon>
        <taxon>Pucciniomycotina</taxon>
        <taxon>Pucciniomycetes</taxon>
        <taxon>Pucciniales</taxon>
        <taxon>Phakopsoraceae</taxon>
        <taxon>Phakopsora</taxon>
    </lineage>
</organism>